<dbReference type="PROSITE" id="PS50082">
    <property type="entry name" value="WD_REPEATS_2"/>
    <property type="match status" value="6"/>
</dbReference>
<protein>
    <recommendedName>
        <fullName evidence="5">F-box domain-containing protein</fullName>
    </recommendedName>
</protein>
<organism evidence="6 7">
    <name type="scientific">Tilletiaria anomala (strain ATCC 24038 / CBS 436.72 / UBC 951)</name>
    <dbReference type="NCBI Taxonomy" id="1037660"/>
    <lineage>
        <taxon>Eukaryota</taxon>
        <taxon>Fungi</taxon>
        <taxon>Dikarya</taxon>
        <taxon>Basidiomycota</taxon>
        <taxon>Ustilaginomycotina</taxon>
        <taxon>Exobasidiomycetes</taxon>
        <taxon>Georgefischeriales</taxon>
        <taxon>Tilletiariaceae</taxon>
        <taxon>Tilletiaria</taxon>
    </lineage>
</organism>
<dbReference type="SUPFAM" id="SSF50998">
    <property type="entry name" value="Quinoprotein alcohol dehydrogenase-like"/>
    <property type="match status" value="1"/>
</dbReference>
<dbReference type="InterPro" id="IPR011047">
    <property type="entry name" value="Quinoprotein_ADH-like_sf"/>
</dbReference>
<feature type="compositionally biased region" description="Basic residues" evidence="4">
    <location>
        <begin position="594"/>
        <end position="605"/>
    </location>
</feature>
<dbReference type="Pfam" id="PF12937">
    <property type="entry name" value="F-box-like"/>
    <property type="match status" value="1"/>
</dbReference>
<feature type="compositionally biased region" description="Low complexity" evidence="4">
    <location>
        <begin position="68"/>
        <end position="89"/>
    </location>
</feature>
<feature type="compositionally biased region" description="Pro residues" evidence="4">
    <location>
        <begin position="799"/>
        <end position="808"/>
    </location>
</feature>
<dbReference type="InParanoid" id="A0A066WEQ2"/>
<dbReference type="PANTHER" id="PTHR22847">
    <property type="entry name" value="WD40 REPEAT PROTEIN"/>
    <property type="match status" value="1"/>
</dbReference>
<dbReference type="SMART" id="SM00256">
    <property type="entry name" value="FBOX"/>
    <property type="match status" value="1"/>
</dbReference>
<feature type="repeat" description="WD" evidence="3">
    <location>
        <begin position="1101"/>
        <end position="1140"/>
    </location>
</feature>
<evidence type="ECO:0000256" key="3">
    <source>
        <dbReference type="PROSITE-ProRule" id="PRU00221"/>
    </source>
</evidence>
<feature type="compositionally biased region" description="Low complexity" evidence="4">
    <location>
        <begin position="13"/>
        <end position="35"/>
    </location>
</feature>
<dbReference type="InterPro" id="IPR001810">
    <property type="entry name" value="F-box_dom"/>
</dbReference>
<accession>A0A066WEQ2</accession>
<evidence type="ECO:0000313" key="6">
    <source>
        <dbReference type="EMBL" id="KDN49569.1"/>
    </source>
</evidence>
<dbReference type="GO" id="GO:1990234">
    <property type="term" value="C:transferase complex"/>
    <property type="evidence" value="ECO:0007669"/>
    <property type="project" value="UniProtKB-ARBA"/>
</dbReference>
<keyword evidence="1 3" id="KW-0853">WD repeat</keyword>
<feature type="repeat" description="WD" evidence="3">
    <location>
        <begin position="1021"/>
        <end position="1060"/>
    </location>
</feature>
<dbReference type="PROSITE" id="PS00678">
    <property type="entry name" value="WD_REPEATS_1"/>
    <property type="match status" value="5"/>
</dbReference>
<feature type="region of interest" description="Disordered" evidence="4">
    <location>
        <begin position="384"/>
        <end position="428"/>
    </location>
</feature>
<dbReference type="Gene3D" id="1.20.1280.50">
    <property type="match status" value="1"/>
</dbReference>
<reference evidence="6 7" key="1">
    <citation type="submission" date="2014-05" db="EMBL/GenBank/DDBJ databases">
        <title>Draft genome sequence of a rare smut relative, Tilletiaria anomala UBC 951.</title>
        <authorList>
            <consortium name="DOE Joint Genome Institute"/>
            <person name="Toome M."/>
            <person name="Kuo A."/>
            <person name="Henrissat B."/>
            <person name="Lipzen A."/>
            <person name="Tritt A."/>
            <person name="Yoshinaga Y."/>
            <person name="Zane M."/>
            <person name="Barry K."/>
            <person name="Grigoriev I.V."/>
            <person name="Spatafora J.W."/>
            <person name="Aimea M.C."/>
        </authorList>
    </citation>
    <scope>NUCLEOTIDE SEQUENCE [LARGE SCALE GENOMIC DNA]</scope>
    <source>
        <strain evidence="6 7">UBC 951</strain>
    </source>
</reference>
<feature type="repeat" description="WD" evidence="3">
    <location>
        <begin position="916"/>
        <end position="938"/>
    </location>
</feature>
<dbReference type="RefSeq" id="XP_013244355.1">
    <property type="nucleotide sequence ID" value="XM_013388901.1"/>
</dbReference>
<dbReference type="InterPro" id="IPR036047">
    <property type="entry name" value="F-box-like_dom_sf"/>
</dbReference>
<feature type="region of interest" description="Disordered" evidence="4">
    <location>
        <begin position="48"/>
        <end position="97"/>
    </location>
</feature>
<sequence>MEDEQMVPSHTPASTSTAGGTTAATAAAAAAAAAGANTVTTPIAIPFHRAISPPTPAPSPQPDRPHGSRGSAAAAAAQSSTPSSSNGGSPIRASLSDGTPLSGQTFIKDLTMHFQSLPSQARLDLISALVTNCTKQELAHLSRIVSPRLRIDFLSELPIEISLHVLSFVDDPRTLARAACVCRFWRSLVNDEQTWMAMCIKHKYRTKNVLPRQREWKPRGTSGDAKGKGRLRDELEDLRNEQEEASILPSLYERYRTRGLDPSNAMQELRTLHALFLSKQEGNDGAVAMLSPHDAAFYAQLEDIVSEEIRDRYGKTRAELATPLHQRYGTGAPGGPDDHAAASRDGGSAWNVGRLSAGPPTSLAGLIGNVLSPSSSRTGAAGAVASAASTLHPGPRRSSTLPLSLGDGGRDGDRMDEDAPEGSSVVYPAAQDNPVSATSTSWWEGAAAAAAAAVAHTPVLAGGFAGGVGGGVQLTPRNAASHAGTNNAGYSFAAHTPLVSSMAASLLRTPNVRLPVSGIGNAFSHGLNALGLERNALLRFAGASPSQQVAAAAGLSSAGDKRSSPAIGYFDGETHSHSTTQVLPLSSRGDASSRRRGGRDHRRPRPQSALGLGIPSTLEGHARGPLDRAVTYSEGLAHSGSGSSNSSQPAISYKEQFKLAYQTESNWLRGGRLLSQYTCANDQTMVTSLAMDADRIVLGMPNCKIHVFDARTGLFMKTLTGHQSGVWCLSLIAGSGDSGGGSTATETKAGTGKGYVQQMFVTNPDDNCGRPYLAAGDGDLKLMHHDGRPTEGEGRTAPWPMPPGPPAEDPAALGHEETLQWFHRTRLAMLRREEAGNDMDTYEDGAPGWSSASDRSRAYSQGSSAQLNESFRWSGPPPSPGYSLFANNSNNNTAPGLAQSSPTGSVPSYGNIHPVIVSAGSDREIRVWDLNTGECKHVLRGHTATVRCLKVMPGRPIAISGARDHSVRVWDIEKGELIHLLSGHEHFVRCLDVAGNRIASGSYDATCRIWDVDTGKCLHVLTGHCHQIYSIAFDGEKVATGSLDATVRVWNAHTGECLALFQGHTSLVGQLQLTDKVLVTGGSDGRVIIFSLETYECLHRLCAHDNSVTCLQFDERFMVTGGNDGIVKLWDTNTGKFIRELGQPSEQVFKMAYRDDKCVIVCLRDGKPSMEIISFRPVAEAYEHYLHST</sequence>
<feature type="repeat" description="WD" evidence="3">
    <location>
        <begin position="1061"/>
        <end position="1100"/>
    </location>
</feature>
<feature type="region of interest" description="Disordered" evidence="4">
    <location>
        <begin position="326"/>
        <end position="347"/>
    </location>
</feature>
<evidence type="ECO:0000256" key="1">
    <source>
        <dbReference type="ARBA" id="ARBA00022574"/>
    </source>
</evidence>
<feature type="region of interest" description="Disordered" evidence="4">
    <location>
        <begin position="1"/>
        <end position="35"/>
    </location>
</feature>
<feature type="region of interest" description="Disordered" evidence="4">
    <location>
        <begin position="554"/>
        <end position="620"/>
    </location>
</feature>
<feature type="repeat" description="WD" evidence="3">
    <location>
        <begin position="981"/>
        <end position="1020"/>
    </location>
</feature>
<keyword evidence="2" id="KW-0677">Repeat</keyword>
<evidence type="ECO:0000313" key="7">
    <source>
        <dbReference type="Proteomes" id="UP000027361"/>
    </source>
</evidence>
<feature type="region of interest" description="Disordered" evidence="4">
    <location>
        <begin position="784"/>
        <end position="811"/>
    </location>
</feature>
<feature type="repeat" description="WD" evidence="3">
    <location>
        <begin position="939"/>
        <end position="980"/>
    </location>
</feature>
<dbReference type="PANTHER" id="PTHR22847:SF732">
    <property type="entry name" value="F-BOX DOMAIN-CONTAINING PROTEIN"/>
    <property type="match status" value="1"/>
</dbReference>
<dbReference type="OMA" id="HDAGVWC"/>
<dbReference type="SUPFAM" id="SSF50978">
    <property type="entry name" value="WD40 repeat-like"/>
    <property type="match status" value="1"/>
</dbReference>
<feature type="compositionally biased region" description="Polar residues" evidence="4">
    <location>
        <begin position="850"/>
        <end position="871"/>
    </location>
</feature>
<dbReference type="InterPro" id="IPR020472">
    <property type="entry name" value="WD40_PAC1"/>
</dbReference>
<proteinExistence type="predicted"/>
<dbReference type="PROSITE" id="PS50294">
    <property type="entry name" value="WD_REPEATS_REGION"/>
    <property type="match status" value="4"/>
</dbReference>
<comment type="caution">
    <text evidence="6">The sequence shown here is derived from an EMBL/GenBank/DDBJ whole genome shotgun (WGS) entry which is preliminary data.</text>
</comment>
<keyword evidence="7" id="KW-1185">Reference proteome</keyword>
<dbReference type="PROSITE" id="PS50181">
    <property type="entry name" value="FBOX"/>
    <property type="match status" value="1"/>
</dbReference>
<feature type="region of interest" description="Disordered" evidence="4">
    <location>
        <begin position="838"/>
        <end position="905"/>
    </location>
</feature>
<evidence type="ECO:0000256" key="2">
    <source>
        <dbReference type="ARBA" id="ARBA00022737"/>
    </source>
</evidence>
<feature type="compositionally biased region" description="Polar residues" evidence="4">
    <location>
        <begin position="885"/>
        <end position="905"/>
    </location>
</feature>
<dbReference type="InterPro" id="IPR001680">
    <property type="entry name" value="WD40_rpt"/>
</dbReference>
<feature type="compositionally biased region" description="Pro residues" evidence="4">
    <location>
        <begin position="53"/>
        <end position="62"/>
    </location>
</feature>
<name>A0A066WEQ2_TILAU</name>
<dbReference type="SMART" id="SM00320">
    <property type="entry name" value="WD40"/>
    <property type="match status" value="9"/>
</dbReference>
<dbReference type="CDD" id="cd00200">
    <property type="entry name" value="WD40"/>
    <property type="match status" value="1"/>
</dbReference>
<dbReference type="HOGENOM" id="CLU_000288_103_2_1"/>
<dbReference type="Proteomes" id="UP000027361">
    <property type="component" value="Unassembled WGS sequence"/>
</dbReference>
<dbReference type="InterPro" id="IPR019775">
    <property type="entry name" value="WD40_repeat_CS"/>
</dbReference>
<dbReference type="PRINTS" id="PR00320">
    <property type="entry name" value="GPROTEINBRPT"/>
</dbReference>
<feature type="compositionally biased region" description="Basic and acidic residues" evidence="4">
    <location>
        <begin position="784"/>
        <end position="794"/>
    </location>
</feature>
<dbReference type="Pfam" id="PF00400">
    <property type="entry name" value="WD40"/>
    <property type="match status" value="6"/>
</dbReference>
<gene>
    <name evidence="6" type="ORF">K437DRAFT_255245</name>
</gene>
<dbReference type="GeneID" id="25264096"/>
<evidence type="ECO:0000256" key="4">
    <source>
        <dbReference type="SAM" id="MobiDB-lite"/>
    </source>
</evidence>
<dbReference type="SUPFAM" id="SSF81383">
    <property type="entry name" value="F-box domain"/>
    <property type="match status" value="1"/>
</dbReference>
<feature type="domain" description="F-box" evidence="5">
    <location>
        <begin position="151"/>
        <end position="198"/>
    </location>
</feature>
<dbReference type="Gene3D" id="2.130.10.10">
    <property type="entry name" value="YVTN repeat-like/Quinoprotein amine dehydrogenase"/>
    <property type="match status" value="2"/>
</dbReference>
<dbReference type="AlphaFoldDB" id="A0A066WEQ2"/>
<dbReference type="EMBL" id="JMSN01000021">
    <property type="protein sequence ID" value="KDN49569.1"/>
    <property type="molecule type" value="Genomic_DNA"/>
</dbReference>
<dbReference type="STRING" id="1037660.A0A066WEQ2"/>
<dbReference type="OrthoDB" id="190105at2759"/>
<evidence type="ECO:0000259" key="5">
    <source>
        <dbReference type="PROSITE" id="PS50181"/>
    </source>
</evidence>
<dbReference type="InterPro" id="IPR036322">
    <property type="entry name" value="WD40_repeat_dom_sf"/>
</dbReference>
<dbReference type="InterPro" id="IPR015943">
    <property type="entry name" value="WD40/YVTN_repeat-like_dom_sf"/>
</dbReference>